<evidence type="ECO:0000259" key="3">
    <source>
        <dbReference type="PROSITE" id="PS50943"/>
    </source>
</evidence>
<dbReference type="SUPFAM" id="SSF47413">
    <property type="entry name" value="lambda repressor-like DNA-binding domains"/>
    <property type="match status" value="1"/>
</dbReference>
<feature type="transmembrane region" description="Helical" evidence="2">
    <location>
        <begin position="164"/>
        <end position="186"/>
    </location>
</feature>
<evidence type="ECO:0000313" key="5">
    <source>
        <dbReference type="Proteomes" id="UP000823921"/>
    </source>
</evidence>
<dbReference type="PANTHER" id="PTHR46558">
    <property type="entry name" value="TRACRIPTIONAL REGULATORY PROTEIN-RELATED-RELATED"/>
    <property type="match status" value="1"/>
</dbReference>
<dbReference type="Gene3D" id="1.10.260.40">
    <property type="entry name" value="lambda repressor-like DNA-binding domains"/>
    <property type="match status" value="1"/>
</dbReference>
<gene>
    <name evidence="4" type="ORF">H9712_06765</name>
</gene>
<reference evidence="4" key="1">
    <citation type="journal article" date="2021" name="PeerJ">
        <title>Extensive microbial diversity within the chicken gut microbiome revealed by metagenomics and culture.</title>
        <authorList>
            <person name="Gilroy R."/>
            <person name="Ravi A."/>
            <person name="Getino M."/>
            <person name="Pursley I."/>
            <person name="Horton D.L."/>
            <person name="Alikhan N.F."/>
            <person name="Baker D."/>
            <person name="Gharbi K."/>
            <person name="Hall N."/>
            <person name="Watson M."/>
            <person name="Adriaenssens E.M."/>
            <person name="Foster-Nyarko E."/>
            <person name="Jarju S."/>
            <person name="Secka A."/>
            <person name="Antonio M."/>
            <person name="Oren A."/>
            <person name="Chaudhuri R.R."/>
            <person name="La Ragione R."/>
            <person name="Hildebrand F."/>
            <person name="Pallen M.J."/>
        </authorList>
    </citation>
    <scope>NUCLEOTIDE SEQUENCE</scope>
    <source>
        <strain evidence="4">CHK192-8294</strain>
    </source>
</reference>
<dbReference type="InterPro" id="IPR010982">
    <property type="entry name" value="Lambda_DNA-bd_dom_sf"/>
</dbReference>
<dbReference type="Pfam" id="PF01381">
    <property type="entry name" value="HTH_3"/>
    <property type="match status" value="1"/>
</dbReference>
<name>A0A9D2MN07_9FIRM</name>
<dbReference type="AlphaFoldDB" id="A0A9D2MN07"/>
<dbReference type="InterPro" id="IPR001387">
    <property type="entry name" value="Cro/C1-type_HTH"/>
</dbReference>
<keyword evidence="2" id="KW-1133">Transmembrane helix</keyword>
<dbReference type="PANTHER" id="PTHR46558:SF4">
    <property type="entry name" value="DNA-BIDING PHAGE PROTEIN"/>
    <property type="match status" value="1"/>
</dbReference>
<protein>
    <submittedName>
        <fullName evidence="4">Helix-turn-helix domain-containing protein</fullName>
    </submittedName>
</protein>
<dbReference type="SMART" id="SM00530">
    <property type="entry name" value="HTH_XRE"/>
    <property type="match status" value="1"/>
</dbReference>
<organism evidence="4 5">
    <name type="scientific">Candidatus Flavonifractor intestinigallinarum</name>
    <dbReference type="NCBI Taxonomy" id="2838586"/>
    <lineage>
        <taxon>Bacteria</taxon>
        <taxon>Bacillati</taxon>
        <taxon>Bacillota</taxon>
        <taxon>Clostridia</taxon>
        <taxon>Eubacteriales</taxon>
        <taxon>Oscillospiraceae</taxon>
        <taxon>Flavonifractor</taxon>
    </lineage>
</organism>
<feature type="transmembrane region" description="Helical" evidence="2">
    <location>
        <begin position="198"/>
        <end position="220"/>
    </location>
</feature>
<dbReference type="CDD" id="cd00093">
    <property type="entry name" value="HTH_XRE"/>
    <property type="match status" value="1"/>
</dbReference>
<dbReference type="Proteomes" id="UP000823921">
    <property type="component" value="Unassembled WGS sequence"/>
</dbReference>
<evidence type="ECO:0000256" key="2">
    <source>
        <dbReference type="SAM" id="Phobius"/>
    </source>
</evidence>
<dbReference type="EMBL" id="DWXO01000068">
    <property type="protein sequence ID" value="HJB80668.1"/>
    <property type="molecule type" value="Genomic_DNA"/>
</dbReference>
<sequence length="309" mass="34180">MSFGTNLQFLRDRAGMTQEGLAEALQVSRQSVSKWESDTSFPEMEKLLVLCQLFHTDLDTLLRGDVRANYQTDAVGYDRFMNWFSNWIAMATGLIILSVGGALGLYGAVGMPENWVAAVLISGIAVAVAILVIVGMRYDRFEKEHPVLQDFYTKEQRERFLNRYPFLIALPIVGFFLAVVWLILLGDSAELMGDRAEAKVAAVFLIIIAIGVAVLVWAVLRKGKYEIDQWNKEHDPSPEAVAQRKKVGKACGAIMLAATVIYMILGFGSMALEGDYGGSWGWAWGWIVYPIAGVTCGLVSHLLGEEDET</sequence>
<keyword evidence="2" id="KW-0812">Transmembrane</keyword>
<dbReference type="GO" id="GO:0003677">
    <property type="term" value="F:DNA binding"/>
    <property type="evidence" value="ECO:0007669"/>
    <property type="project" value="UniProtKB-KW"/>
</dbReference>
<comment type="caution">
    <text evidence="4">The sequence shown here is derived from an EMBL/GenBank/DDBJ whole genome shotgun (WGS) entry which is preliminary data.</text>
</comment>
<proteinExistence type="predicted"/>
<dbReference type="PROSITE" id="PS50943">
    <property type="entry name" value="HTH_CROC1"/>
    <property type="match status" value="1"/>
</dbReference>
<evidence type="ECO:0000313" key="4">
    <source>
        <dbReference type="EMBL" id="HJB80668.1"/>
    </source>
</evidence>
<keyword evidence="1" id="KW-0238">DNA-binding</keyword>
<keyword evidence="2" id="KW-0472">Membrane</keyword>
<feature type="transmembrane region" description="Helical" evidence="2">
    <location>
        <begin position="253"/>
        <end position="272"/>
    </location>
</feature>
<feature type="transmembrane region" description="Helical" evidence="2">
    <location>
        <begin position="87"/>
        <end position="109"/>
    </location>
</feature>
<feature type="transmembrane region" description="Helical" evidence="2">
    <location>
        <begin position="115"/>
        <end position="134"/>
    </location>
</feature>
<feature type="transmembrane region" description="Helical" evidence="2">
    <location>
        <begin position="284"/>
        <end position="304"/>
    </location>
</feature>
<feature type="domain" description="HTH cro/C1-type" evidence="3">
    <location>
        <begin position="7"/>
        <end position="61"/>
    </location>
</feature>
<evidence type="ECO:0000256" key="1">
    <source>
        <dbReference type="ARBA" id="ARBA00023125"/>
    </source>
</evidence>
<accession>A0A9D2MN07</accession>
<reference evidence="4" key="2">
    <citation type="submission" date="2021-04" db="EMBL/GenBank/DDBJ databases">
        <authorList>
            <person name="Gilroy R."/>
        </authorList>
    </citation>
    <scope>NUCLEOTIDE SEQUENCE</scope>
    <source>
        <strain evidence="4">CHK192-8294</strain>
    </source>
</reference>